<comment type="caution">
    <text evidence="1">The sequence shown here is derived from an EMBL/GenBank/DDBJ whole genome shotgun (WGS) entry which is preliminary data.</text>
</comment>
<gene>
    <name evidence="1" type="ORF">Bca52824_018412</name>
</gene>
<reference evidence="1 2" key="1">
    <citation type="submission" date="2020-02" db="EMBL/GenBank/DDBJ databases">
        <authorList>
            <person name="Ma Q."/>
            <person name="Huang Y."/>
            <person name="Song X."/>
            <person name="Pei D."/>
        </authorList>
    </citation>
    <scope>NUCLEOTIDE SEQUENCE [LARGE SCALE GENOMIC DNA]</scope>
    <source>
        <strain evidence="1">Sxm20200214</strain>
        <tissue evidence="1">Leaf</tissue>
    </source>
</reference>
<dbReference type="AlphaFoldDB" id="A0A8X7VQ27"/>
<protein>
    <submittedName>
        <fullName evidence="1">Uncharacterized protein</fullName>
    </submittedName>
</protein>
<accession>A0A8X7VQ27</accession>
<proteinExistence type="predicted"/>
<dbReference type="Proteomes" id="UP000886595">
    <property type="component" value="Unassembled WGS sequence"/>
</dbReference>
<organism evidence="1 2">
    <name type="scientific">Brassica carinata</name>
    <name type="common">Ethiopian mustard</name>
    <name type="synonym">Abyssinian cabbage</name>
    <dbReference type="NCBI Taxonomy" id="52824"/>
    <lineage>
        <taxon>Eukaryota</taxon>
        <taxon>Viridiplantae</taxon>
        <taxon>Streptophyta</taxon>
        <taxon>Embryophyta</taxon>
        <taxon>Tracheophyta</taxon>
        <taxon>Spermatophyta</taxon>
        <taxon>Magnoliopsida</taxon>
        <taxon>eudicotyledons</taxon>
        <taxon>Gunneridae</taxon>
        <taxon>Pentapetalae</taxon>
        <taxon>rosids</taxon>
        <taxon>malvids</taxon>
        <taxon>Brassicales</taxon>
        <taxon>Brassicaceae</taxon>
        <taxon>Brassiceae</taxon>
        <taxon>Brassica</taxon>
    </lineage>
</organism>
<name>A0A8X7VQ27_BRACI</name>
<evidence type="ECO:0000313" key="2">
    <source>
        <dbReference type="Proteomes" id="UP000886595"/>
    </source>
</evidence>
<keyword evidence="2" id="KW-1185">Reference proteome</keyword>
<sequence>MRLGLIIIPQHLGPSEGFEERLMTSLSEVNLKVETMDKRLGVMEKSQVVLKRRAKRMKAMEKRLDGAEYCRDI</sequence>
<evidence type="ECO:0000313" key="1">
    <source>
        <dbReference type="EMBL" id="KAG2315290.1"/>
    </source>
</evidence>
<dbReference type="EMBL" id="JAAMPC010000004">
    <property type="protein sequence ID" value="KAG2315290.1"/>
    <property type="molecule type" value="Genomic_DNA"/>
</dbReference>